<dbReference type="Pfam" id="PF04002">
    <property type="entry name" value="RadC"/>
    <property type="match status" value="1"/>
</dbReference>
<dbReference type="EMBL" id="LAZR01011416">
    <property type="protein sequence ID" value="KKM61809.1"/>
    <property type="molecule type" value="Genomic_DNA"/>
</dbReference>
<feature type="region of interest" description="Disordered" evidence="1">
    <location>
        <begin position="15"/>
        <end position="45"/>
    </location>
</feature>
<evidence type="ECO:0000313" key="3">
    <source>
        <dbReference type="EMBL" id="KKM61809.1"/>
    </source>
</evidence>
<feature type="domain" description="RadC-like JAB" evidence="2">
    <location>
        <begin position="86"/>
        <end position="173"/>
    </location>
</feature>
<feature type="compositionally biased region" description="Basic residues" evidence="1">
    <location>
        <begin position="17"/>
        <end position="34"/>
    </location>
</feature>
<name>A0A0F9IWQ2_9ZZZZ</name>
<reference evidence="3" key="1">
    <citation type="journal article" date="2015" name="Nature">
        <title>Complex archaea that bridge the gap between prokaryotes and eukaryotes.</title>
        <authorList>
            <person name="Spang A."/>
            <person name="Saw J.H."/>
            <person name="Jorgensen S.L."/>
            <person name="Zaremba-Niedzwiedzka K."/>
            <person name="Martijn J."/>
            <person name="Lind A.E."/>
            <person name="van Eijk R."/>
            <person name="Schleper C."/>
            <person name="Guy L."/>
            <person name="Ettema T.J."/>
        </authorList>
    </citation>
    <scope>NUCLEOTIDE SEQUENCE</scope>
</reference>
<protein>
    <recommendedName>
        <fullName evidence="2">RadC-like JAB domain-containing protein</fullName>
    </recommendedName>
</protein>
<evidence type="ECO:0000259" key="2">
    <source>
        <dbReference type="Pfam" id="PF04002"/>
    </source>
</evidence>
<sequence>MTRNPMLRDDCVCAPRARGRRAPSSRSRRRRAPSHVHDAPQRPDEVEPIVLAGSPGATCRPFLTVHKDPDRFAACNALADEIGPLNDPKNAFRLIGDAIGDEVNEVFGVVTLDLHLRMKSMAETGRGEPASVMAPLVPTLQAAVADGAQAAIIYHVHPSGIEASPSQADIETT</sequence>
<evidence type="ECO:0000256" key="1">
    <source>
        <dbReference type="SAM" id="MobiDB-lite"/>
    </source>
</evidence>
<proteinExistence type="predicted"/>
<feature type="compositionally biased region" description="Basic and acidic residues" evidence="1">
    <location>
        <begin position="35"/>
        <end position="45"/>
    </location>
</feature>
<comment type="caution">
    <text evidence="3">The sequence shown here is derived from an EMBL/GenBank/DDBJ whole genome shotgun (WGS) entry which is preliminary data.</text>
</comment>
<gene>
    <name evidence="3" type="ORF">LCGC14_1528070</name>
</gene>
<feature type="non-terminal residue" evidence="3">
    <location>
        <position position="173"/>
    </location>
</feature>
<accession>A0A0F9IWQ2</accession>
<dbReference type="AlphaFoldDB" id="A0A0F9IWQ2"/>
<dbReference type="InterPro" id="IPR025657">
    <property type="entry name" value="RadC_JAB"/>
</dbReference>
<organism evidence="3">
    <name type="scientific">marine sediment metagenome</name>
    <dbReference type="NCBI Taxonomy" id="412755"/>
    <lineage>
        <taxon>unclassified sequences</taxon>
        <taxon>metagenomes</taxon>
        <taxon>ecological metagenomes</taxon>
    </lineage>
</organism>
<dbReference type="Gene3D" id="3.40.140.10">
    <property type="entry name" value="Cytidine Deaminase, domain 2"/>
    <property type="match status" value="1"/>
</dbReference>